<dbReference type="Pfam" id="PF01479">
    <property type="entry name" value="S4"/>
    <property type="match status" value="1"/>
</dbReference>
<dbReference type="PROSITE" id="PS50889">
    <property type="entry name" value="S4"/>
    <property type="match status" value="1"/>
</dbReference>
<dbReference type="GO" id="GO:0120159">
    <property type="term" value="F:rRNA pseudouridine synthase activity"/>
    <property type="evidence" value="ECO:0007669"/>
    <property type="project" value="UniProtKB-ARBA"/>
</dbReference>
<accession>A0A9D2NSX8</accession>
<evidence type="ECO:0000256" key="3">
    <source>
        <dbReference type="ARBA" id="ARBA00002876"/>
    </source>
</evidence>
<sequence>MKEIIIANNDAGQRVDRFLMKAFPALPKSYLYKAVRNKKIKVNRRRCEISQRLNEGDSVLLFIDPRFLQAPQDKRDFLQVPAALDVIYEDDNILVIDKPRGLRSQSDAQGAQDCAVNRILHYLYEKGGYDPDQEQSFVPALCNRLDRNTRGLLIAGKHARALRDMNAAIRAHEVHKYYLALCEGRLSPDAGTITLRHRKAGTKALVDEHEGKECSLSYQVLQQREQASLVLVELHSGRFHQIRASFAHVRHPLVGDVKYGADPHQGSQSLCAFRLSFSIAMDNSLAYLNERIIELPAQRLPRSLRTAMDRHV</sequence>
<gene>
    <name evidence="17" type="ORF">H9702_07000</name>
</gene>
<evidence type="ECO:0000259" key="16">
    <source>
        <dbReference type="Pfam" id="PF01479"/>
    </source>
</evidence>
<comment type="function">
    <text evidence="3">Responsible for synthesis of pseudouridine from uracil at positions 955, 2504 and 2580 in 23S ribosomal RNA.</text>
</comment>
<evidence type="ECO:0000256" key="13">
    <source>
        <dbReference type="ARBA" id="ARBA00033164"/>
    </source>
</evidence>
<evidence type="ECO:0000256" key="4">
    <source>
        <dbReference type="ARBA" id="ARBA00010876"/>
    </source>
</evidence>
<evidence type="ECO:0000256" key="7">
    <source>
        <dbReference type="ARBA" id="ARBA00022552"/>
    </source>
</evidence>
<proteinExistence type="inferred from homology"/>
<dbReference type="CDD" id="cd02869">
    <property type="entry name" value="PseudoU_synth_RluA_like"/>
    <property type="match status" value="1"/>
</dbReference>
<evidence type="ECO:0000256" key="9">
    <source>
        <dbReference type="ARBA" id="ARBA00030705"/>
    </source>
</evidence>
<dbReference type="Gene3D" id="3.10.290.10">
    <property type="entry name" value="RNA-binding S4 domain"/>
    <property type="match status" value="1"/>
</dbReference>
<dbReference type="EC" id="5.4.99.24" evidence="5"/>
<comment type="catalytic activity">
    <reaction evidence="2">
        <text>uridine(955/2504/2580) in 23S rRNA = pseudouridine(955/2504/2580) in 23S rRNA</text>
        <dbReference type="Rhea" id="RHEA:42528"/>
        <dbReference type="Rhea" id="RHEA-COMP:10099"/>
        <dbReference type="Rhea" id="RHEA-COMP:10100"/>
        <dbReference type="ChEBI" id="CHEBI:65314"/>
        <dbReference type="ChEBI" id="CHEBI:65315"/>
        <dbReference type="EC" id="5.4.99.24"/>
    </reaction>
</comment>
<name>A0A9D2NSX8_9FIRM</name>
<comment type="caution">
    <text evidence="17">The sequence shown here is derived from an EMBL/GenBank/DDBJ whole genome shotgun (WGS) entry which is preliminary data.</text>
</comment>
<evidence type="ECO:0000256" key="8">
    <source>
        <dbReference type="ARBA" id="ARBA00023235"/>
    </source>
</evidence>
<dbReference type="PANTHER" id="PTHR21600">
    <property type="entry name" value="MITOCHONDRIAL RNA PSEUDOURIDINE SYNTHASE"/>
    <property type="match status" value="1"/>
</dbReference>
<dbReference type="SUPFAM" id="SSF55120">
    <property type="entry name" value="Pseudouridine synthase"/>
    <property type="match status" value="1"/>
</dbReference>
<dbReference type="InterPro" id="IPR006145">
    <property type="entry name" value="PsdUridine_synth_RsuA/RluA"/>
</dbReference>
<evidence type="ECO:0000256" key="10">
    <source>
        <dbReference type="ARBA" id="ARBA00031870"/>
    </source>
</evidence>
<dbReference type="Pfam" id="PF00849">
    <property type="entry name" value="PseudoU_synth_2"/>
    <property type="match status" value="1"/>
</dbReference>
<keyword evidence="8" id="KW-0413">Isomerase</keyword>
<evidence type="ECO:0000256" key="12">
    <source>
        <dbReference type="ARBA" id="ARBA00033053"/>
    </source>
</evidence>
<dbReference type="Proteomes" id="UP000823896">
    <property type="component" value="Unassembled WGS sequence"/>
</dbReference>
<feature type="domain" description="RNA-binding S4" evidence="16">
    <location>
        <begin position="13"/>
        <end position="59"/>
    </location>
</feature>
<keyword evidence="14" id="KW-0694">RNA-binding</keyword>
<protein>
    <recommendedName>
        <fullName evidence="6">Ribosomal large subunit pseudouridine synthase C</fullName>
        <ecNumber evidence="5">5.4.99.24</ecNumber>
    </recommendedName>
    <alternativeName>
        <fullName evidence="9">23S rRNA pseudouridine(955/2504/2580) synthase</fullName>
    </alternativeName>
    <alternativeName>
        <fullName evidence="10">RNA pseudouridylate synthase</fullName>
    </alternativeName>
    <alternativeName>
        <fullName evidence="13">RNA-uridine isomerase</fullName>
    </alternativeName>
    <alternativeName>
        <fullName evidence="11">rRNA pseudouridylate synthase C</fullName>
    </alternativeName>
    <alternativeName>
        <fullName evidence="12">rRNA-uridine isomerase C</fullName>
    </alternativeName>
</protein>
<dbReference type="GO" id="GO:0003723">
    <property type="term" value="F:RNA binding"/>
    <property type="evidence" value="ECO:0007669"/>
    <property type="project" value="UniProtKB-KW"/>
</dbReference>
<dbReference type="InterPro" id="IPR020103">
    <property type="entry name" value="PsdUridine_synth_cat_dom_sf"/>
</dbReference>
<dbReference type="InterPro" id="IPR050188">
    <property type="entry name" value="RluA_PseudoU_synthase"/>
</dbReference>
<evidence type="ECO:0000256" key="5">
    <source>
        <dbReference type="ARBA" id="ARBA00012785"/>
    </source>
</evidence>
<dbReference type="GO" id="GO:0000455">
    <property type="term" value="P:enzyme-directed rRNA pseudouridine synthesis"/>
    <property type="evidence" value="ECO:0007669"/>
    <property type="project" value="TreeGrafter"/>
</dbReference>
<comment type="catalytic activity">
    <reaction evidence="1">
        <text>a uridine in RNA = a pseudouridine in RNA</text>
        <dbReference type="Rhea" id="RHEA:48348"/>
        <dbReference type="Rhea" id="RHEA-COMP:12068"/>
        <dbReference type="Rhea" id="RHEA-COMP:12069"/>
        <dbReference type="ChEBI" id="CHEBI:65314"/>
        <dbReference type="ChEBI" id="CHEBI:65315"/>
    </reaction>
</comment>
<evidence type="ECO:0000256" key="6">
    <source>
        <dbReference type="ARBA" id="ARBA00017128"/>
    </source>
</evidence>
<evidence type="ECO:0000313" key="17">
    <source>
        <dbReference type="EMBL" id="HJC36863.1"/>
    </source>
</evidence>
<dbReference type="Gene3D" id="3.30.2350.10">
    <property type="entry name" value="Pseudouridine synthase"/>
    <property type="match status" value="1"/>
</dbReference>
<dbReference type="SUPFAM" id="SSF55174">
    <property type="entry name" value="Alpha-L RNA-binding motif"/>
    <property type="match status" value="1"/>
</dbReference>
<comment type="similarity">
    <text evidence="4">Belongs to the pseudouridine synthase RluA family.</text>
</comment>
<dbReference type="AlphaFoldDB" id="A0A9D2NSX8"/>
<evidence type="ECO:0000259" key="15">
    <source>
        <dbReference type="Pfam" id="PF00849"/>
    </source>
</evidence>
<dbReference type="PANTHER" id="PTHR21600:SF92">
    <property type="entry name" value="RIBOSOMAL LARGE SUBUNIT PSEUDOURIDINE SYNTHASE C"/>
    <property type="match status" value="1"/>
</dbReference>
<evidence type="ECO:0000256" key="1">
    <source>
        <dbReference type="ARBA" id="ARBA00000073"/>
    </source>
</evidence>
<keyword evidence="7" id="KW-0698">rRNA processing</keyword>
<evidence type="ECO:0000313" key="18">
    <source>
        <dbReference type="Proteomes" id="UP000823896"/>
    </source>
</evidence>
<dbReference type="InterPro" id="IPR036986">
    <property type="entry name" value="S4_RNA-bd_sf"/>
</dbReference>
<organism evidence="17 18">
    <name type="scientific">Candidatus Merdibacter merdavium</name>
    <dbReference type="NCBI Taxonomy" id="2838692"/>
    <lineage>
        <taxon>Bacteria</taxon>
        <taxon>Bacillati</taxon>
        <taxon>Bacillota</taxon>
        <taxon>Erysipelotrichia</taxon>
        <taxon>Erysipelotrichales</taxon>
        <taxon>Erysipelotrichaceae</taxon>
        <taxon>Merdibacter</taxon>
    </lineage>
</organism>
<dbReference type="CDD" id="cd00165">
    <property type="entry name" value="S4"/>
    <property type="match status" value="1"/>
</dbReference>
<evidence type="ECO:0000256" key="2">
    <source>
        <dbReference type="ARBA" id="ARBA00000381"/>
    </source>
</evidence>
<reference evidence="17" key="2">
    <citation type="submission" date="2021-04" db="EMBL/GenBank/DDBJ databases">
        <authorList>
            <person name="Gilroy R."/>
        </authorList>
    </citation>
    <scope>NUCLEOTIDE SEQUENCE</scope>
    <source>
        <strain evidence="17">CHK187-11901</strain>
    </source>
</reference>
<feature type="domain" description="Pseudouridine synthase RsuA/RluA-like" evidence="15">
    <location>
        <begin position="92"/>
        <end position="248"/>
    </location>
</feature>
<dbReference type="EMBL" id="DWWM01000044">
    <property type="protein sequence ID" value="HJC36863.1"/>
    <property type="molecule type" value="Genomic_DNA"/>
</dbReference>
<evidence type="ECO:0000256" key="11">
    <source>
        <dbReference type="ARBA" id="ARBA00031975"/>
    </source>
</evidence>
<dbReference type="InterPro" id="IPR002942">
    <property type="entry name" value="S4_RNA-bd"/>
</dbReference>
<evidence type="ECO:0000256" key="14">
    <source>
        <dbReference type="PROSITE-ProRule" id="PRU00182"/>
    </source>
</evidence>
<reference evidence="17" key="1">
    <citation type="journal article" date="2021" name="PeerJ">
        <title>Extensive microbial diversity within the chicken gut microbiome revealed by metagenomics and culture.</title>
        <authorList>
            <person name="Gilroy R."/>
            <person name="Ravi A."/>
            <person name="Getino M."/>
            <person name="Pursley I."/>
            <person name="Horton D.L."/>
            <person name="Alikhan N.F."/>
            <person name="Baker D."/>
            <person name="Gharbi K."/>
            <person name="Hall N."/>
            <person name="Watson M."/>
            <person name="Adriaenssens E.M."/>
            <person name="Foster-Nyarko E."/>
            <person name="Jarju S."/>
            <person name="Secka A."/>
            <person name="Antonio M."/>
            <person name="Oren A."/>
            <person name="Chaudhuri R.R."/>
            <person name="La Ragione R."/>
            <person name="Hildebrand F."/>
            <person name="Pallen M.J."/>
        </authorList>
    </citation>
    <scope>NUCLEOTIDE SEQUENCE</scope>
    <source>
        <strain evidence="17">CHK187-11901</strain>
    </source>
</reference>